<evidence type="ECO:0008006" key="4">
    <source>
        <dbReference type="Google" id="ProtNLM"/>
    </source>
</evidence>
<dbReference type="InterPro" id="IPR043727">
    <property type="entry name" value="Lmo0937-like"/>
</dbReference>
<evidence type="ECO:0000313" key="3">
    <source>
        <dbReference type="Proteomes" id="UP000198647"/>
    </source>
</evidence>
<comment type="caution">
    <text evidence="2">The sequence shown here is derived from an EMBL/GenBank/DDBJ whole genome shotgun (WGS) entry which is preliminary data.</text>
</comment>
<keyword evidence="1" id="KW-1133">Transmembrane helix</keyword>
<dbReference type="NCBIfam" id="NF033488">
    <property type="entry name" value="lmo0937_fam_TM"/>
    <property type="match status" value="1"/>
</dbReference>
<evidence type="ECO:0000313" key="2">
    <source>
        <dbReference type="EMBL" id="SDX80173.1"/>
    </source>
</evidence>
<dbReference type="EMBL" id="FNOS01000003">
    <property type="protein sequence ID" value="SDX80173.1"/>
    <property type="molecule type" value="Genomic_DNA"/>
</dbReference>
<proteinExistence type="predicted"/>
<accession>A0A1H3EN23</accession>
<keyword evidence="1" id="KW-0472">Membrane</keyword>
<dbReference type="Pfam" id="PF18919">
    <property type="entry name" value="DUF5670"/>
    <property type="match status" value="1"/>
</dbReference>
<dbReference type="Proteomes" id="UP000198647">
    <property type="component" value="Unassembled WGS sequence"/>
</dbReference>
<evidence type="ECO:0000256" key="1">
    <source>
        <dbReference type="SAM" id="Phobius"/>
    </source>
</evidence>
<reference evidence="2 3" key="1">
    <citation type="submission" date="2016-10" db="EMBL/GenBank/DDBJ databases">
        <authorList>
            <person name="Varghese N."/>
            <person name="Submissions S."/>
        </authorList>
    </citation>
    <scope>NUCLEOTIDE SEQUENCE [LARGE SCALE GENOMIC DNA]</scope>
    <source>
        <strain evidence="2 3">DSM 20748</strain>
    </source>
</reference>
<feature type="transmembrane region" description="Helical" evidence="1">
    <location>
        <begin position="6"/>
        <end position="38"/>
    </location>
</feature>
<organism evidence="2 3">
    <name type="scientific">Salimicrobium album</name>
    <dbReference type="NCBI Taxonomy" id="50717"/>
    <lineage>
        <taxon>Bacteria</taxon>
        <taxon>Bacillati</taxon>
        <taxon>Bacillota</taxon>
        <taxon>Bacilli</taxon>
        <taxon>Bacillales</taxon>
        <taxon>Bacillaceae</taxon>
        <taxon>Salimicrobium</taxon>
    </lineage>
</organism>
<protein>
    <recommendedName>
        <fullName evidence="4">Lmo0937 family membrane protein</fullName>
    </recommendedName>
</protein>
<keyword evidence="3" id="KW-1185">Reference proteome</keyword>
<dbReference type="RefSeq" id="WP_143023826.1">
    <property type="nucleotide sequence ID" value="NZ_FNOS01000003.1"/>
</dbReference>
<gene>
    <name evidence="2" type="ORF">SAMN04488081_1309</name>
</gene>
<name>A0A1H3EN23_9BACI</name>
<keyword evidence="1" id="KW-0812">Transmembrane</keyword>
<sequence>MLWTIIVILLILWLVGFVIDLGAIIHLLVIAAIVLIVIRLIQMVTGKK</sequence>